<dbReference type="InterPro" id="IPR007361">
    <property type="entry name" value="DUF427"/>
</dbReference>
<proteinExistence type="predicted"/>
<dbReference type="InterPro" id="IPR038694">
    <property type="entry name" value="DUF427_sf"/>
</dbReference>
<dbReference type="Gene3D" id="2.170.150.40">
    <property type="entry name" value="Domain of unknown function (DUF427)"/>
    <property type="match status" value="1"/>
</dbReference>
<dbReference type="EMBL" id="CP157948">
    <property type="protein sequence ID" value="XBS90761.1"/>
    <property type="molecule type" value="Genomic_DNA"/>
</dbReference>
<dbReference type="PANTHER" id="PTHR34310:SF5">
    <property type="entry name" value="DUF427 DOMAIN PROTEIN (AFU_ORTHOLOGUE AFUA_3G02220)"/>
    <property type="match status" value="1"/>
</dbReference>
<organism evidence="2">
    <name type="scientific">Rhodanobacter sp. IGA1.0</name>
    <dbReference type="NCBI Taxonomy" id="3158582"/>
    <lineage>
        <taxon>Bacteria</taxon>
        <taxon>Pseudomonadati</taxon>
        <taxon>Pseudomonadota</taxon>
        <taxon>Gammaproteobacteria</taxon>
        <taxon>Lysobacterales</taxon>
        <taxon>Rhodanobacteraceae</taxon>
        <taxon>Rhodanobacter</taxon>
    </lineage>
</organism>
<dbReference type="Pfam" id="PF04248">
    <property type="entry name" value="NTP_transf_9"/>
    <property type="match status" value="1"/>
</dbReference>
<dbReference type="AlphaFoldDB" id="A0AAU7QMD9"/>
<dbReference type="RefSeq" id="WP_007810148.1">
    <property type="nucleotide sequence ID" value="NZ_CP157948.1"/>
</dbReference>
<dbReference type="PANTHER" id="PTHR34310">
    <property type="entry name" value="DUF427 DOMAIN PROTEIN (AFU_ORTHOLOGUE AFUA_3G02220)"/>
    <property type="match status" value="1"/>
</dbReference>
<name>A0AAU7QMD9_9GAMM</name>
<gene>
    <name evidence="2" type="ORF">ABNK63_03730</name>
</gene>
<evidence type="ECO:0000259" key="1">
    <source>
        <dbReference type="Pfam" id="PF04248"/>
    </source>
</evidence>
<reference evidence="2" key="1">
    <citation type="submission" date="2024-06" db="EMBL/GenBank/DDBJ databases">
        <authorList>
            <person name="Sun Y."/>
        </authorList>
    </citation>
    <scope>NUCLEOTIDE SEQUENCE</scope>
    <source>
        <strain evidence="2">IGA1.0</strain>
    </source>
</reference>
<feature type="domain" description="DUF427" evidence="1">
    <location>
        <begin position="1"/>
        <end position="87"/>
    </location>
</feature>
<protein>
    <submittedName>
        <fullName evidence="2">DUF427 domain-containing protein</fullName>
    </submittedName>
</protein>
<evidence type="ECO:0000313" key="2">
    <source>
        <dbReference type="EMBL" id="XBS90761.1"/>
    </source>
</evidence>
<sequence>MRATWNDAVLAETDDTVVVEGNHYFPAASLRHEYFRESDHHSVCPWKGTASYYDVIVGDAVNAQAAWYYPHPKEAAAQIAGRVAFWKGIRVID</sequence>
<accession>A0AAU7QMD9</accession>